<accession>A0A0B4G4U1</accession>
<sequence>MMPKLRISWPEKDAVFGNTSLAPTTALGTGDLANQRHNAAQHQHAVLPSHLLASPGRKTTCPSRTLALFPQPGDDRRPTTDDLEVLFFGTAVLSGTATVERRPRAKCIRANWGCARHLPDVDDAMEHNIFEQRRRAERRAPVGRRRCWPCRRRHP</sequence>
<dbReference type="Proteomes" id="UP000031186">
    <property type="component" value="Unassembled WGS sequence"/>
</dbReference>
<dbReference type="EMBL" id="AZNF01000010">
    <property type="protein sequence ID" value="KID63449.1"/>
    <property type="molecule type" value="Genomic_DNA"/>
</dbReference>
<keyword evidence="2" id="KW-1185">Reference proteome</keyword>
<reference evidence="1 2" key="1">
    <citation type="journal article" date="2014" name="Proc. Natl. Acad. Sci. U.S.A.">
        <title>Trajectory and genomic determinants of fungal-pathogen speciation and host adaptation.</title>
        <authorList>
            <person name="Hu X."/>
            <person name="Xiao G."/>
            <person name="Zheng P."/>
            <person name="Shang Y."/>
            <person name="Su Y."/>
            <person name="Zhang X."/>
            <person name="Liu X."/>
            <person name="Zhan S."/>
            <person name="St Leger R.J."/>
            <person name="Wang C."/>
        </authorList>
    </citation>
    <scope>NUCLEOTIDE SEQUENCE [LARGE SCALE GENOMIC DNA]</scope>
    <source>
        <strain evidence="1 2">ARSEF 549</strain>
    </source>
</reference>
<dbReference type="AlphaFoldDB" id="A0A0B4G4U1"/>
<gene>
    <name evidence="1" type="ORF">MAN_07650</name>
</gene>
<feature type="non-terminal residue" evidence="1">
    <location>
        <position position="1"/>
    </location>
</feature>
<evidence type="ECO:0000313" key="2">
    <source>
        <dbReference type="Proteomes" id="UP000031186"/>
    </source>
</evidence>
<dbReference type="VEuPathDB" id="FungiDB:MAN_07650"/>
<organism evidence="1 2">
    <name type="scientific">Metarhizium anisopliae (strain ARSEF 549)</name>
    <dbReference type="NCBI Taxonomy" id="3151832"/>
    <lineage>
        <taxon>Eukaryota</taxon>
        <taxon>Fungi</taxon>
        <taxon>Dikarya</taxon>
        <taxon>Ascomycota</taxon>
        <taxon>Pezizomycotina</taxon>
        <taxon>Sordariomycetes</taxon>
        <taxon>Hypocreomycetidae</taxon>
        <taxon>Hypocreales</taxon>
        <taxon>Clavicipitaceae</taxon>
        <taxon>Metarhizium</taxon>
    </lineage>
</organism>
<comment type="caution">
    <text evidence="1">The sequence shown here is derived from an EMBL/GenBank/DDBJ whole genome shotgun (WGS) entry which is preliminary data.</text>
</comment>
<name>A0A0B4G4U1_METAF</name>
<protein>
    <submittedName>
        <fullName evidence="1">Tripeptidyl peptidase</fullName>
    </submittedName>
</protein>
<dbReference type="HOGENOM" id="CLU_142984_0_0_1"/>
<evidence type="ECO:0000313" key="1">
    <source>
        <dbReference type="EMBL" id="KID63449.1"/>
    </source>
</evidence>
<proteinExistence type="predicted"/>